<evidence type="ECO:0000256" key="1">
    <source>
        <dbReference type="SAM" id="MobiDB-lite"/>
    </source>
</evidence>
<comment type="caution">
    <text evidence="2">The sequence shown here is derived from an EMBL/GenBank/DDBJ whole genome shotgun (WGS) entry which is preliminary data.</text>
</comment>
<evidence type="ECO:0000313" key="3">
    <source>
        <dbReference type="Proteomes" id="UP000639772"/>
    </source>
</evidence>
<organism evidence="2 3">
    <name type="scientific">Vanilla planifolia</name>
    <name type="common">Vanilla</name>
    <dbReference type="NCBI Taxonomy" id="51239"/>
    <lineage>
        <taxon>Eukaryota</taxon>
        <taxon>Viridiplantae</taxon>
        <taxon>Streptophyta</taxon>
        <taxon>Embryophyta</taxon>
        <taxon>Tracheophyta</taxon>
        <taxon>Spermatophyta</taxon>
        <taxon>Magnoliopsida</taxon>
        <taxon>Liliopsida</taxon>
        <taxon>Asparagales</taxon>
        <taxon>Orchidaceae</taxon>
        <taxon>Vanilloideae</taxon>
        <taxon>Vanilleae</taxon>
        <taxon>Vanilla</taxon>
    </lineage>
</organism>
<gene>
    <name evidence="2" type="ORF">HPP92_007109</name>
</gene>
<dbReference type="Proteomes" id="UP000639772">
    <property type="component" value="Chromosome 3"/>
</dbReference>
<sequence length="113" mass="12791">MYLKQESELEGPAFFTPQQLHPAPTAREPFLPLTMPSGSLSFASEIDDDENARGCAAAEKMVTDWRALDKPVASQLSQEDDFLGSRRSVVSMQKRVRRWHCYSLRMATRKTAD</sequence>
<feature type="region of interest" description="Disordered" evidence="1">
    <location>
        <begin position="1"/>
        <end position="21"/>
    </location>
</feature>
<proteinExistence type="predicted"/>
<name>A0A835RJT4_VANPL</name>
<dbReference type="EMBL" id="JADCNM010000003">
    <property type="protein sequence ID" value="KAG0490246.1"/>
    <property type="molecule type" value="Genomic_DNA"/>
</dbReference>
<reference evidence="2 3" key="1">
    <citation type="journal article" date="2020" name="Nat. Food">
        <title>A phased Vanilla planifolia genome enables genetic improvement of flavour and production.</title>
        <authorList>
            <person name="Hasing T."/>
            <person name="Tang H."/>
            <person name="Brym M."/>
            <person name="Khazi F."/>
            <person name="Huang T."/>
            <person name="Chambers A.H."/>
        </authorList>
    </citation>
    <scope>NUCLEOTIDE SEQUENCE [LARGE SCALE GENOMIC DNA]</scope>
    <source>
        <tissue evidence="2">Leaf</tissue>
    </source>
</reference>
<dbReference type="OrthoDB" id="592291at2759"/>
<dbReference type="AlphaFoldDB" id="A0A835RJT4"/>
<accession>A0A835RJT4</accession>
<protein>
    <submittedName>
        <fullName evidence="2">Uncharacterized protein</fullName>
    </submittedName>
</protein>
<evidence type="ECO:0000313" key="2">
    <source>
        <dbReference type="EMBL" id="KAG0490246.1"/>
    </source>
</evidence>